<dbReference type="Gene3D" id="1.10.357.10">
    <property type="entry name" value="Tetracycline Repressor, domain 2"/>
    <property type="match status" value="1"/>
</dbReference>
<evidence type="ECO:0000313" key="5">
    <source>
        <dbReference type="Proteomes" id="UP000031327"/>
    </source>
</evidence>
<dbReference type="Proteomes" id="UP000031327">
    <property type="component" value="Unassembled WGS sequence"/>
</dbReference>
<accession>A0A0C1QPP4</accession>
<dbReference type="RefSeq" id="WP_039610092.1">
    <property type="nucleotide sequence ID" value="NZ_JWIC01000006.1"/>
</dbReference>
<keyword evidence="1 2" id="KW-0238">DNA-binding</keyword>
<dbReference type="InterPro" id="IPR009057">
    <property type="entry name" value="Homeodomain-like_sf"/>
</dbReference>
<dbReference type="PANTHER" id="PTHR43479">
    <property type="entry name" value="ACREF/ENVCD OPERON REPRESSOR-RELATED"/>
    <property type="match status" value="1"/>
</dbReference>
<dbReference type="Pfam" id="PF00440">
    <property type="entry name" value="TetR_N"/>
    <property type="match status" value="1"/>
</dbReference>
<organism evidence="4 5">
    <name type="scientific">Pseudoalteromonas luteoviolacea</name>
    <dbReference type="NCBI Taxonomy" id="43657"/>
    <lineage>
        <taxon>Bacteria</taxon>
        <taxon>Pseudomonadati</taxon>
        <taxon>Pseudomonadota</taxon>
        <taxon>Gammaproteobacteria</taxon>
        <taxon>Alteromonadales</taxon>
        <taxon>Pseudoalteromonadaceae</taxon>
        <taxon>Pseudoalteromonas</taxon>
    </lineage>
</organism>
<feature type="DNA-binding region" description="H-T-H motif" evidence="2">
    <location>
        <begin position="28"/>
        <end position="47"/>
    </location>
</feature>
<dbReference type="SUPFAM" id="SSF46689">
    <property type="entry name" value="Homeodomain-like"/>
    <property type="match status" value="1"/>
</dbReference>
<evidence type="ECO:0000259" key="3">
    <source>
        <dbReference type="PROSITE" id="PS50977"/>
    </source>
</evidence>
<dbReference type="OrthoDB" id="116240at2"/>
<dbReference type="GO" id="GO:0003677">
    <property type="term" value="F:DNA binding"/>
    <property type="evidence" value="ECO:0007669"/>
    <property type="project" value="UniProtKB-UniRule"/>
</dbReference>
<dbReference type="PANTHER" id="PTHR43479:SF11">
    <property type="entry name" value="ACREF_ENVCD OPERON REPRESSOR-RELATED"/>
    <property type="match status" value="1"/>
</dbReference>
<comment type="caution">
    <text evidence="4">The sequence shown here is derived from an EMBL/GenBank/DDBJ whole genome shotgun (WGS) entry which is preliminary data.</text>
</comment>
<dbReference type="PROSITE" id="PS01081">
    <property type="entry name" value="HTH_TETR_1"/>
    <property type="match status" value="1"/>
</dbReference>
<proteinExistence type="predicted"/>
<gene>
    <name evidence="4" type="ORF">JF50_14310</name>
</gene>
<dbReference type="PROSITE" id="PS50977">
    <property type="entry name" value="HTH_TETR_2"/>
    <property type="match status" value="1"/>
</dbReference>
<reference evidence="4 5" key="1">
    <citation type="submission" date="2014-12" db="EMBL/GenBank/DDBJ databases">
        <title>Draft Genome Sequence of Pseudoalteromonas luteoviolacea HI1.</title>
        <authorList>
            <person name="Asahina A.Y."/>
            <person name="Hadfield M.G."/>
        </authorList>
    </citation>
    <scope>NUCLEOTIDE SEQUENCE [LARGE SCALE GENOMIC DNA]</scope>
    <source>
        <strain evidence="4 5">HI1</strain>
    </source>
</reference>
<feature type="domain" description="HTH tetR-type" evidence="3">
    <location>
        <begin position="5"/>
        <end position="65"/>
    </location>
</feature>
<evidence type="ECO:0000256" key="2">
    <source>
        <dbReference type="PROSITE-ProRule" id="PRU00335"/>
    </source>
</evidence>
<protein>
    <submittedName>
        <fullName evidence="4">TetR family transcriptional regulator</fullName>
    </submittedName>
</protein>
<dbReference type="EMBL" id="JWIC01000006">
    <property type="protein sequence ID" value="KID57032.1"/>
    <property type="molecule type" value="Genomic_DNA"/>
</dbReference>
<name>A0A0C1QPP4_9GAMM</name>
<dbReference type="InterPro" id="IPR001647">
    <property type="entry name" value="HTH_TetR"/>
</dbReference>
<sequence length="174" mass="20581">MKKREITAQKILDVSWNLFQEYGYAETTTRQIATHASVATGTVFSHFPNKIDILKLAMHQRIDEVLKTAHQENEQTSPRLRLRHYAKFLYRFYCENRPFSKALLQDLMWHSAFFEEQLTEFKHMLFEGHKYDEIKATAMMDCYFMTLIYGLNNEHLSPVDLVSLLTAKLQMIHT</sequence>
<dbReference type="InterPro" id="IPR050624">
    <property type="entry name" value="HTH-type_Tx_Regulator"/>
</dbReference>
<evidence type="ECO:0000256" key="1">
    <source>
        <dbReference type="ARBA" id="ARBA00023125"/>
    </source>
</evidence>
<dbReference type="AlphaFoldDB" id="A0A0C1QPP4"/>
<dbReference type="PRINTS" id="PR00455">
    <property type="entry name" value="HTHTETR"/>
</dbReference>
<evidence type="ECO:0000313" key="4">
    <source>
        <dbReference type="EMBL" id="KID57032.1"/>
    </source>
</evidence>
<dbReference type="InterPro" id="IPR023772">
    <property type="entry name" value="DNA-bd_HTH_TetR-type_CS"/>
</dbReference>